<dbReference type="GO" id="GO:0016020">
    <property type="term" value="C:membrane"/>
    <property type="evidence" value="ECO:0007669"/>
    <property type="project" value="InterPro"/>
</dbReference>
<dbReference type="InterPro" id="IPR030385">
    <property type="entry name" value="G_IRG_dom"/>
</dbReference>
<proteinExistence type="inferred from homology"/>
<dbReference type="Pfam" id="PF05049">
    <property type="entry name" value="IIGP"/>
    <property type="match status" value="1"/>
</dbReference>
<dbReference type="PROSITE" id="PS51716">
    <property type="entry name" value="G_IRG"/>
    <property type="match status" value="1"/>
</dbReference>
<gene>
    <name evidence="7" type="primary">Iigp1-1</name>
    <name evidence="7" type="ORF">Forpi1262_v018748</name>
</gene>
<feature type="compositionally biased region" description="Basic and acidic residues" evidence="5">
    <location>
        <begin position="40"/>
        <end position="65"/>
    </location>
</feature>
<dbReference type="GO" id="GO:0005525">
    <property type="term" value="F:GTP binding"/>
    <property type="evidence" value="ECO:0007669"/>
    <property type="project" value="UniProtKB-KW"/>
</dbReference>
<dbReference type="AlphaFoldDB" id="A0A8J5NDX3"/>
<evidence type="ECO:0000256" key="2">
    <source>
        <dbReference type="ARBA" id="ARBA00022741"/>
    </source>
</evidence>
<evidence type="ECO:0000256" key="3">
    <source>
        <dbReference type="ARBA" id="ARBA00022801"/>
    </source>
</evidence>
<dbReference type="GO" id="GO:0016787">
    <property type="term" value="F:hydrolase activity"/>
    <property type="evidence" value="ECO:0007669"/>
    <property type="project" value="UniProtKB-KW"/>
</dbReference>
<sequence length="316" mass="35911">MDNGPSFKQWVAMSAAYSVGKSVLDSWNSSSQARERRRRREAEERERREREAREAAEERERRERERREALERLMQDLGIDIDNPVITEEDISEARKDIGYEPNTCNIVFAGKLNAGKSSIINAIRDRTSQDNDYAPTGASEVTLERHQYPDPIHAGFVWYDTRGSGTESVTAYDHYYSQQLYAYDLVVLVHDSTLTQSDIRILQVCHLMGQRWLAVRTKCDMHIRNYQIERDWDAETAKAAFLTEVEDDVSHFTQQAEASEIGFAAQFRDFVVSAPGIRRVIRGQPSGSDATNAFIDEVGFLQALGLTYGGADNAL</sequence>
<dbReference type="PANTHER" id="PTHR32341:SF10">
    <property type="entry name" value="INTERFERON-INDUCIBLE GTPASE 5"/>
    <property type="match status" value="1"/>
</dbReference>
<dbReference type="PANTHER" id="PTHR32341">
    <property type="entry name" value="INTERFERON-INDUCIBLE GTPASE"/>
    <property type="match status" value="1"/>
</dbReference>
<keyword evidence="2" id="KW-0547">Nucleotide-binding</keyword>
<keyword evidence="4" id="KW-0342">GTP-binding</keyword>
<reference evidence="7" key="1">
    <citation type="submission" date="2021-04" db="EMBL/GenBank/DDBJ databases">
        <title>First draft genome resource for Brassicaceae pathogens Fusarium oxysporum f. sp. raphani and Fusarium oxysporum f. sp. rapae.</title>
        <authorList>
            <person name="Asai S."/>
        </authorList>
    </citation>
    <scope>NUCLEOTIDE SEQUENCE</scope>
    <source>
        <strain evidence="7">Tf1262</strain>
    </source>
</reference>
<evidence type="ECO:0000313" key="7">
    <source>
        <dbReference type="EMBL" id="KAG7403509.1"/>
    </source>
</evidence>
<evidence type="ECO:0000313" key="8">
    <source>
        <dbReference type="Proteomes" id="UP000693942"/>
    </source>
</evidence>
<dbReference type="InterPro" id="IPR007743">
    <property type="entry name" value="Immunity-related_GTPase-like"/>
</dbReference>
<organism evidence="7 8">
    <name type="scientific">Fusarium oxysporum f. sp. raphani</name>
    <dbReference type="NCBI Taxonomy" id="96318"/>
    <lineage>
        <taxon>Eukaryota</taxon>
        <taxon>Fungi</taxon>
        <taxon>Dikarya</taxon>
        <taxon>Ascomycota</taxon>
        <taxon>Pezizomycotina</taxon>
        <taxon>Sordariomycetes</taxon>
        <taxon>Hypocreomycetidae</taxon>
        <taxon>Hypocreales</taxon>
        <taxon>Nectriaceae</taxon>
        <taxon>Fusarium</taxon>
        <taxon>Fusarium oxysporum species complex</taxon>
    </lineage>
</organism>
<dbReference type="EMBL" id="JAELUR010000038">
    <property type="protein sequence ID" value="KAG7403509.1"/>
    <property type="molecule type" value="Genomic_DNA"/>
</dbReference>
<evidence type="ECO:0000256" key="5">
    <source>
        <dbReference type="SAM" id="MobiDB-lite"/>
    </source>
</evidence>
<evidence type="ECO:0000259" key="6">
    <source>
        <dbReference type="PROSITE" id="PS51716"/>
    </source>
</evidence>
<protein>
    <submittedName>
        <fullName evidence="7">Interferon-inducible GTPase 1</fullName>
    </submittedName>
</protein>
<name>A0A8J5NDX3_FUSOX</name>
<evidence type="ECO:0000256" key="1">
    <source>
        <dbReference type="ARBA" id="ARBA00005429"/>
    </source>
</evidence>
<accession>A0A8J5NDX3</accession>
<dbReference type="InterPro" id="IPR051515">
    <property type="entry name" value="IRG"/>
</dbReference>
<evidence type="ECO:0000256" key="4">
    <source>
        <dbReference type="ARBA" id="ARBA00023134"/>
    </source>
</evidence>
<keyword evidence="3" id="KW-0378">Hydrolase</keyword>
<feature type="region of interest" description="Disordered" evidence="5">
    <location>
        <begin position="24"/>
        <end position="65"/>
    </location>
</feature>
<feature type="domain" description="IRG-type G" evidence="6">
    <location>
        <begin position="103"/>
        <end position="298"/>
    </location>
</feature>
<comment type="caution">
    <text evidence="7">The sequence shown here is derived from an EMBL/GenBank/DDBJ whole genome shotgun (WGS) entry which is preliminary data.</text>
</comment>
<dbReference type="Proteomes" id="UP000693942">
    <property type="component" value="Unassembled WGS sequence"/>
</dbReference>
<comment type="similarity">
    <text evidence="1">Belongs to the TRAFAC class dynamin-like GTPase superfamily. IRG family.</text>
</comment>